<dbReference type="InterPro" id="IPR001930">
    <property type="entry name" value="Peptidase_M1"/>
</dbReference>
<dbReference type="Proteomes" id="UP000199595">
    <property type="component" value="Unassembled WGS sequence"/>
</dbReference>
<dbReference type="InterPro" id="IPR027268">
    <property type="entry name" value="Peptidase_M4/M1_CTD_sf"/>
</dbReference>
<dbReference type="Pfam" id="PF17900">
    <property type="entry name" value="Peptidase_M1_N"/>
    <property type="match status" value="1"/>
</dbReference>
<dbReference type="GO" id="GO:0070006">
    <property type="term" value="F:metalloaminopeptidase activity"/>
    <property type="evidence" value="ECO:0007669"/>
    <property type="project" value="TreeGrafter"/>
</dbReference>
<dbReference type="GO" id="GO:0006508">
    <property type="term" value="P:proteolysis"/>
    <property type="evidence" value="ECO:0007669"/>
    <property type="project" value="UniProtKB-KW"/>
</dbReference>
<dbReference type="InterPro" id="IPR014782">
    <property type="entry name" value="Peptidase_M1_dom"/>
</dbReference>
<keyword evidence="10" id="KW-0862">Zinc</keyword>
<dbReference type="AlphaFoldDB" id="A0A1H2TG48"/>
<dbReference type="PANTHER" id="PTHR11533">
    <property type="entry name" value="PROTEASE M1 ZINC METALLOPROTEASE"/>
    <property type="match status" value="1"/>
</dbReference>
<dbReference type="EC" id="3.4.11.2" evidence="4"/>
<organism evidence="14 15">
    <name type="scientific">Lutibacter oricola</name>
    <dbReference type="NCBI Taxonomy" id="762486"/>
    <lineage>
        <taxon>Bacteria</taxon>
        <taxon>Pseudomonadati</taxon>
        <taxon>Bacteroidota</taxon>
        <taxon>Flavobacteriia</taxon>
        <taxon>Flavobacteriales</taxon>
        <taxon>Flavobacteriaceae</taxon>
        <taxon>Lutibacter</taxon>
    </lineage>
</organism>
<dbReference type="EMBL" id="FNNJ01000001">
    <property type="protein sequence ID" value="SDW42655.1"/>
    <property type="molecule type" value="Genomic_DNA"/>
</dbReference>
<dbReference type="GO" id="GO:0016020">
    <property type="term" value="C:membrane"/>
    <property type="evidence" value="ECO:0007669"/>
    <property type="project" value="TreeGrafter"/>
</dbReference>
<dbReference type="PANTHER" id="PTHR11533:SF174">
    <property type="entry name" value="PUROMYCIN-SENSITIVE AMINOPEPTIDASE-RELATED"/>
    <property type="match status" value="1"/>
</dbReference>
<dbReference type="SUPFAM" id="SSF55486">
    <property type="entry name" value="Metalloproteases ('zincins'), catalytic domain"/>
    <property type="match status" value="1"/>
</dbReference>
<dbReference type="GO" id="GO:0043171">
    <property type="term" value="P:peptide catabolic process"/>
    <property type="evidence" value="ECO:0007669"/>
    <property type="project" value="TreeGrafter"/>
</dbReference>
<dbReference type="GO" id="GO:0016285">
    <property type="term" value="F:alanyl aminopeptidase activity"/>
    <property type="evidence" value="ECO:0007669"/>
    <property type="project" value="UniProtKB-EC"/>
</dbReference>
<keyword evidence="6" id="KW-0031">Aminopeptidase</keyword>
<dbReference type="GO" id="GO:0042277">
    <property type="term" value="F:peptide binding"/>
    <property type="evidence" value="ECO:0007669"/>
    <property type="project" value="TreeGrafter"/>
</dbReference>
<dbReference type="Gene3D" id="1.10.390.10">
    <property type="entry name" value="Neutral Protease Domain 2"/>
    <property type="match status" value="1"/>
</dbReference>
<evidence type="ECO:0000259" key="12">
    <source>
        <dbReference type="Pfam" id="PF01433"/>
    </source>
</evidence>
<keyword evidence="15" id="KW-1185">Reference proteome</keyword>
<feature type="domain" description="Aminopeptidase N-like N-terminal" evidence="13">
    <location>
        <begin position="45"/>
        <end position="218"/>
    </location>
</feature>
<evidence type="ECO:0000256" key="3">
    <source>
        <dbReference type="ARBA" id="ARBA00010136"/>
    </source>
</evidence>
<evidence type="ECO:0000256" key="10">
    <source>
        <dbReference type="ARBA" id="ARBA00022833"/>
    </source>
</evidence>
<evidence type="ECO:0000256" key="7">
    <source>
        <dbReference type="ARBA" id="ARBA00022670"/>
    </source>
</evidence>
<evidence type="ECO:0000256" key="2">
    <source>
        <dbReference type="ARBA" id="ARBA00001947"/>
    </source>
</evidence>
<keyword evidence="7" id="KW-0645">Protease</keyword>
<dbReference type="InterPro" id="IPR045357">
    <property type="entry name" value="Aminopeptidase_N-like_N"/>
</dbReference>
<dbReference type="GO" id="GO:0005615">
    <property type="term" value="C:extracellular space"/>
    <property type="evidence" value="ECO:0007669"/>
    <property type="project" value="TreeGrafter"/>
</dbReference>
<dbReference type="InterPro" id="IPR042097">
    <property type="entry name" value="Aminopeptidase_N-like_N_sf"/>
</dbReference>
<evidence type="ECO:0000256" key="1">
    <source>
        <dbReference type="ARBA" id="ARBA00000098"/>
    </source>
</evidence>
<comment type="catalytic activity">
    <reaction evidence="1">
        <text>Release of an N-terminal amino acid, Xaa-|-Yaa- from a peptide, amide or arylamide. Xaa is preferably Ala, but may be most amino acids including Pro (slow action). When a terminal hydrophobic residue is followed by a prolyl residue, the two may be released as an intact Xaa-Pro dipeptide.</text>
        <dbReference type="EC" id="3.4.11.2"/>
    </reaction>
</comment>
<evidence type="ECO:0000256" key="6">
    <source>
        <dbReference type="ARBA" id="ARBA00022438"/>
    </source>
</evidence>
<name>A0A1H2TG48_9FLAO</name>
<dbReference type="GO" id="GO:0005737">
    <property type="term" value="C:cytoplasm"/>
    <property type="evidence" value="ECO:0007669"/>
    <property type="project" value="TreeGrafter"/>
</dbReference>
<keyword evidence="11" id="KW-0482">Metalloprotease</keyword>
<evidence type="ECO:0000313" key="15">
    <source>
        <dbReference type="Proteomes" id="UP000199595"/>
    </source>
</evidence>
<evidence type="ECO:0000256" key="11">
    <source>
        <dbReference type="ARBA" id="ARBA00023049"/>
    </source>
</evidence>
<evidence type="ECO:0000256" key="8">
    <source>
        <dbReference type="ARBA" id="ARBA00022723"/>
    </source>
</evidence>
<dbReference type="GO" id="GO:0008270">
    <property type="term" value="F:zinc ion binding"/>
    <property type="evidence" value="ECO:0007669"/>
    <property type="project" value="InterPro"/>
</dbReference>
<keyword evidence="8" id="KW-0479">Metal-binding</keyword>
<sequence length="543" mass="63638">MNLIKLAFRNFFRMKFKLFIALFIGSISILKAQYNNPQYKIIDVEHYKLTLEVNDSTNVINANINVNLQFKQAANEFYLDLVERDSVSGKGMKVDSIYQNNVEVNFKQLNNKLIIYPKHNFPNLTYTYKIKYKGEPKDGLVISKNLHGDRTFFGDNWPNRAKNWFPCVDHPSDKATVEYIIKAPNHYQAIANGFMVEETNISEKRKQYYFKTEVPLPTKVMVVGIAKFAIQNIGEVQNVPVSTWVYPQTKENGFHDFEIAKSVLDFFIEKIGEYPYQKLANVQSKTRFGGMENAGNIFYFEESVTGKQEHEDLIAHEIVHQWFGNSATEIDWSHLWLSEGFATYLTDLYMLEKHGDEVFKTRLRKEKSKVLSFYKQSKTPVVDGKTKDFMKLLNANSYQKGAWVLHMLRDKIGNELFWQGIKEYYNTYKFKNASTKDFKQVMEQVSGKSLELFFNQWLFNVGHPILKTDFIYFRKKLRLTVEQLQEKPFEFPLEIALYYKDGSSEIKTIEVQNKSYAYEIEAKGDVKYIELDPNTKLLFEEEK</sequence>
<comment type="cofactor">
    <cofactor evidence="2">
        <name>Zn(2+)</name>
        <dbReference type="ChEBI" id="CHEBI:29105"/>
    </cofactor>
</comment>
<dbReference type="SUPFAM" id="SSF63737">
    <property type="entry name" value="Leukotriene A4 hydrolase N-terminal domain"/>
    <property type="match status" value="1"/>
</dbReference>
<evidence type="ECO:0000259" key="13">
    <source>
        <dbReference type="Pfam" id="PF17900"/>
    </source>
</evidence>
<dbReference type="CDD" id="cd09603">
    <property type="entry name" value="M1_APN_like"/>
    <property type="match status" value="1"/>
</dbReference>
<dbReference type="InterPro" id="IPR050344">
    <property type="entry name" value="Peptidase_M1_aminopeptidases"/>
</dbReference>
<evidence type="ECO:0000256" key="9">
    <source>
        <dbReference type="ARBA" id="ARBA00022801"/>
    </source>
</evidence>
<dbReference type="STRING" id="762486.SAMN05444411_101693"/>
<feature type="domain" description="Peptidase M1 membrane alanine aminopeptidase" evidence="12">
    <location>
        <begin position="257"/>
        <end position="457"/>
    </location>
</feature>
<dbReference type="Pfam" id="PF01433">
    <property type="entry name" value="Peptidase_M1"/>
    <property type="match status" value="1"/>
</dbReference>
<dbReference type="Gene3D" id="2.60.40.1730">
    <property type="entry name" value="tricorn interacting facor f3 domain"/>
    <property type="match status" value="1"/>
</dbReference>
<keyword evidence="9" id="KW-0378">Hydrolase</keyword>
<proteinExistence type="inferred from homology"/>
<dbReference type="PRINTS" id="PR00756">
    <property type="entry name" value="ALADIPTASE"/>
</dbReference>
<accession>A0A1H2TG48</accession>
<gene>
    <name evidence="14" type="ORF">SAMN05444411_101693</name>
</gene>
<reference evidence="14 15" key="1">
    <citation type="submission" date="2016-10" db="EMBL/GenBank/DDBJ databases">
        <authorList>
            <person name="de Groot N.N."/>
        </authorList>
    </citation>
    <scope>NUCLEOTIDE SEQUENCE [LARGE SCALE GENOMIC DNA]</scope>
    <source>
        <strain evidence="14 15">DSM 24956</strain>
    </source>
</reference>
<comment type="similarity">
    <text evidence="3">Belongs to the peptidase M1 family.</text>
</comment>
<evidence type="ECO:0000313" key="14">
    <source>
        <dbReference type="EMBL" id="SDW42655.1"/>
    </source>
</evidence>
<protein>
    <recommendedName>
        <fullName evidence="5">Aminopeptidase N</fullName>
        <ecNumber evidence="4">3.4.11.2</ecNumber>
    </recommendedName>
</protein>
<evidence type="ECO:0000256" key="5">
    <source>
        <dbReference type="ARBA" id="ARBA00015611"/>
    </source>
</evidence>
<evidence type="ECO:0000256" key="4">
    <source>
        <dbReference type="ARBA" id="ARBA00012564"/>
    </source>
</evidence>